<evidence type="ECO:0008006" key="5">
    <source>
        <dbReference type="Google" id="ProtNLM"/>
    </source>
</evidence>
<dbReference type="AlphaFoldDB" id="A0A6S6QPV1"/>
<dbReference type="EMBL" id="AP023361">
    <property type="protein sequence ID" value="BCJ91526.1"/>
    <property type="molecule type" value="Genomic_DNA"/>
</dbReference>
<gene>
    <name evidence="3" type="ORF">IZ6_22610</name>
</gene>
<evidence type="ECO:0000259" key="2">
    <source>
        <dbReference type="Pfam" id="PF13539"/>
    </source>
</evidence>
<dbReference type="Gene3D" id="1.10.101.10">
    <property type="entry name" value="PGBD-like superfamily/PGBD"/>
    <property type="match status" value="1"/>
</dbReference>
<dbReference type="RefSeq" id="WP_222875169.1">
    <property type="nucleotide sequence ID" value="NZ_AP023361.1"/>
</dbReference>
<dbReference type="InterPro" id="IPR002477">
    <property type="entry name" value="Peptidoglycan-bd-like"/>
</dbReference>
<dbReference type="Pfam" id="PF13539">
    <property type="entry name" value="Peptidase_M15_4"/>
    <property type="match status" value="1"/>
</dbReference>
<dbReference type="InterPro" id="IPR009045">
    <property type="entry name" value="Zn_M74/Hedgehog-like"/>
</dbReference>
<evidence type="ECO:0000313" key="3">
    <source>
        <dbReference type="EMBL" id="BCJ91526.1"/>
    </source>
</evidence>
<evidence type="ECO:0000313" key="4">
    <source>
        <dbReference type="Proteomes" id="UP000515317"/>
    </source>
</evidence>
<dbReference type="SUPFAM" id="SSF47090">
    <property type="entry name" value="PGBD-like"/>
    <property type="match status" value="1"/>
</dbReference>
<dbReference type="KEGG" id="tso:IZ6_22610"/>
<dbReference type="InterPro" id="IPR036365">
    <property type="entry name" value="PGBD-like_sf"/>
</dbReference>
<dbReference type="Pfam" id="PF01471">
    <property type="entry name" value="PG_binding_1"/>
    <property type="match status" value="1"/>
</dbReference>
<dbReference type="GO" id="GO:0008233">
    <property type="term" value="F:peptidase activity"/>
    <property type="evidence" value="ECO:0007669"/>
    <property type="project" value="InterPro"/>
</dbReference>
<dbReference type="Gene3D" id="3.30.1380.10">
    <property type="match status" value="1"/>
</dbReference>
<dbReference type="InterPro" id="IPR036366">
    <property type="entry name" value="PGBDSf"/>
</dbReference>
<dbReference type="SUPFAM" id="SSF55166">
    <property type="entry name" value="Hedgehog/DD-peptidase"/>
    <property type="match status" value="1"/>
</dbReference>
<feature type="domain" description="Peptidoglycan binding-like" evidence="1">
    <location>
        <begin position="16"/>
        <end position="68"/>
    </location>
</feature>
<keyword evidence="4" id="KW-1185">Reference proteome</keyword>
<dbReference type="InterPro" id="IPR039561">
    <property type="entry name" value="Peptidase_M15C"/>
</dbReference>
<protein>
    <recommendedName>
        <fullName evidence="5">Peptidoglycan-binding protein</fullName>
    </recommendedName>
</protein>
<name>A0A6S6QPV1_9HYPH</name>
<evidence type="ECO:0000259" key="1">
    <source>
        <dbReference type="Pfam" id="PF01471"/>
    </source>
</evidence>
<feature type="domain" description="Peptidase M15C" evidence="2">
    <location>
        <begin position="220"/>
        <end position="285"/>
    </location>
</feature>
<proteinExistence type="predicted"/>
<reference evidence="3 4" key="1">
    <citation type="submission" date="2020-08" db="EMBL/GenBank/DDBJ databases">
        <title>Genome sequence of Rhizobiales bacterium strain IZ6.</title>
        <authorList>
            <person name="Nakai R."/>
            <person name="Naganuma T."/>
        </authorList>
    </citation>
    <scope>NUCLEOTIDE SEQUENCE [LARGE SCALE GENOMIC DNA]</scope>
    <source>
        <strain evidence="3 4">IZ6</strain>
    </source>
</reference>
<organism evidence="3 4">
    <name type="scientific">Terrihabitans soli</name>
    <dbReference type="NCBI Taxonomy" id="708113"/>
    <lineage>
        <taxon>Bacteria</taxon>
        <taxon>Pseudomonadati</taxon>
        <taxon>Pseudomonadota</taxon>
        <taxon>Alphaproteobacteria</taxon>
        <taxon>Hyphomicrobiales</taxon>
        <taxon>Terrihabitans</taxon>
    </lineage>
</organism>
<dbReference type="Proteomes" id="UP000515317">
    <property type="component" value="Chromosome"/>
</dbReference>
<accession>A0A6S6QPV1</accession>
<sequence length="292" mass="32127">MAILLSRGGNNVPAEVQRWQHFLLSRNIPQAGSIDADFGLNTQNATKIFQLEMGVPVTGALDAATHAAAVTRGYRDISMDFYSARAGKHWPPPPSFNTPSNAARNSAFGCFMFSLQPEGPRPDHETIVIGGSCDGAQRDWVAANIVTIDVTQLKFAAEYRGRFRCHRLIERKVKDLFGRWEAEGLLHLFLTYAGAYVSRYVRDTQLPKAGHGPKKSSAVTSLSNHAFGSAFDINATWNPRTKTPAPPDVTQRGSVRLLVPSANAVGFFWGGHYQAPTKFDGMHFEFADFSQL</sequence>